<dbReference type="HOGENOM" id="CLU_697922_0_0_10"/>
<keyword evidence="2" id="KW-1185">Reference proteome</keyword>
<dbReference type="EMBL" id="CP003557">
    <property type="protein sequence ID" value="AFN75615.1"/>
    <property type="molecule type" value="Genomic_DNA"/>
</dbReference>
<gene>
    <name evidence="1" type="ordered locus">MROS_2385</name>
</gene>
<evidence type="ECO:0000313" key="2">
    <source>
        <dbReference type="Proteomes" id="UP000009011"/>
    </source>
</evidence>
<protein>
    <submittedName>
        <fullName evidence="1">Uncharacterized protein</fullName>
    </submittedName>
</protein>
<dbReference type="Proteomes" id="UP000009011">
    <property type="component" value="Chromosome"/>
</dbReference>
<dbReference type="eggNOG" id="COG1413">
    <property type="taxonomic scope" value="Bacteria"/>
</dbReference>
<dbReference type="AlphaFoldDB" id="I6Z8Z1"/>
<dbReference type="STRING" id="1191523.MROS_2385"/>
<dbReference type="RefSeq" id="WP_014857045.1">
    <property type="nucleotide sequence ID" value="NC_018178.1"/>
</dbReference>
<reference evidence="1 2" key="1">
    <citation type="journal article" date="2013" name="PLoS ONE">
        <title>Genomic analysis of Melioribacter roseus, facultatively anaerobic organotrophic bacterium representing a novel deep lineage within Bacteriodetes/Chlorobi group.</title>
        <authorList>
            <person name="Kadnikov V.V."/>
            <person name="Mardanov A.V."/>
            <person name="Podosokorskaya O.A."/>
            <person name="Gavrilov S.N."/>
            <person name="Kublanov I.V."/>
            <person name="Beletsky A.V."/>
            <person name="Bonch-Osmolovskaya E.A."/>
            <person name="Ravin N.V."/>
        </authorList>
    </citation>
    <scope>NUCLEOTIDE SEQUENCE [LARGE SCALE GENOMIC DNA]</scope>
    <source>
        <strain evidence="2">JCM 17771 / P3M-2</strain>
    </source>
</reference>
<evidence type="ECO:0000313" key="1">
    <source>
        <dbReference type="EMBL" id="AFN75615.1"/>
    </source>
</evidence>
<proteinExistence type="predicted"/>
<organism evidence="1 2">
    <name type="scientific">Melioribacter roseus (strain DSM 23840 / JCM 17771 / VKM B-2668 / P3M-2)</name>
    <dbReference type="NCBI Taxonomy" id="1191523"/>
    <lineage>
        <taxon>Bacteria</taxon>
        <taxon>Pseudomonadati</taxon>
        <taxon>Ignavibacteriota</taxon>
        <taxon>Ignavibacteria</taxon>
        <taxon>Ignavibacteriales</taxon>
        <taxon>Melioribacteraceae</taxon>
        <taxon>Melioribacter</taxon>
    </lineage>
</organism>
<dbReference type="KEGG" id="mro:MROS_2385"/>
<accession>I6Z8Z1</accession>
<sequence>MKIIKFIIGLIVVFTLNNIEAQKALTEEEKNKIITYLDSVNSTKCTDAIDAVAKYKIVEALPKVENNFWNSDLGDKPLFLYALRELHSTKAYDIAKKYLDSVNTYYEREGRDTTYIYEDKSFAIEILFDNRDFSYSEYVMNLMCCDERRYNTAIPLLTYIIRYDSINSQRALDLLINTALNEEIEDARFSAIFYLEWLKEKESIPILINIMEKEKDESIKDYVLVKYFYKKYKGPEINKALREQLPKEINKINKIWGARILLRRYGSPTDYNIVKETMEKETDSETKKSLQIELKDYRTPRPDSGETPQSMIDSLISYNNQCYELGWLSYEWVWNINKTQLENARLMLNTGYPSSTAIILQAYENWVNTAKGYGWINEDAYRFLYYYSVYLRERL</sequence>
<name>I6Z8Z1_MELRP</name>